<dbReference type="GO" id="GO:0045454">
    <property type="term" value="P:cell redox homeostasis"/>
    <property type="evidence" value="ECO:0007669"/>
    <property type="project" value="TreeGrafter"/>
</dbReference>
<gene>
    <name evidence="4" type="ORF">FPZ11_00640</name>
</gene>
<organism evidence="4 5">
    <name type="scientific">Humibacter ginsenosidimutans</name>
    <dbReference type="NCBI Taxonomy" id="2599293"/>
    <lineage>
        <taxon>Bacteria</taxon>
        <taxon>Bacillati</taxon>
        <taxon>Actinomycetota</taxon>
        <taxon>Actinomycetes</taxon>
        <taxon>Micrococcales</taxon>
        <taxon>Microbacteriaceae</taxon>
        <taxon>Humibacter</taxon>
    </lineage>
</organism>
<evidence type="ECO:0000256" key="1">
    <source>
        <dbReference type="ARBA" id="ARBA00008987"/>
    </source>
</evidence>
<protein>
    <submittedName>
        <fullName evidence="4">Thioredoxin family protein</fullName>
    </submittedName>
</protein>
<dbReference type="EMBL" id="CP042305">
    <property type="protein sequence ID" value="QDZ13510.1"/>
    <property type="molecule type" value="Genomic_DNA"/>
</dbReference>
<name>A0A5B8M1E2_9MICO</name>
<keyword evidence="5" id="KW-1185">Reference proteome</keyword>
<evidence type="ECO:0000313" key="4">
    <source>
        <dbReference type="EMBL" id="QDZ13510.1"/>
    </source>
</evidence>
<dbReference type="InterPro" id="IPR036249">
    <property type="entry name" value="Thioredoxin-like_sf"/>
</dbReference>
<reference evidence="4 5" key="1">
    <citation type="submission" date="2019-07" db="EMBL/GenBank/DDBJ databases">
        <title>Full genome sequence of Humibacter sp. WJ7-1.</title>
        <authorList>
            <person name="Im W.-T."/>
        </authorList>
    </citation>
    <scope>NUCLEOTIDE SEQUENCE [LARGE SCALE GENOMIC DNA]</scope>
    <source>
        <strain evidence="4 5">WJ7-1</strain>
    </source>
</reference>
<dbReference type="SUPFAM" id="SSF52833">
    <property type="entry name" value="Thioredoxin-like"/>
    <property type="match status" value="1"/>
</dbReference>
<feature type="domain" description="Thioredoxin" evidence="3">
    <location>
        <begin position="20"/>
        <end position="143"/>
    </location>
</feature>
<dbReference type="Gene3D" id="3.40.30.10">
    <property type="entry name" value="Glutaredoxin"/>
    <property type="match status" value="1"/>
</dbReference>
<dbReference type="AlphaFoldDB" id="A0A5B8M1E2"/>
<dbReference type="Pfam" id="PF00085">
    <property type="entry name" value="Thioredoxin"/>
    <property type="match status" value="1"/>
</dbReference>
<accession>A0A5B8M1E2</accession>
<dbReference type="PANTHER" id="PTHR45663">
    <property type="entry name" value="GEO12009P1"/>
    <property type="match status" value="1"/>
</dbReference>
<dbReference type="OrthoDB" id="1495530at2"/>
<evidence type="ECO:0000256" key="2">
    <source>
        <dbReference type="ARBA" id="ARBA00023284"/>
    </source>
</evidence>
<dbReference type="GO" id="GO:0015035">
    <property type="term" value="F:protein-disulfide reductase activity"/>
    <property type="evidence" value="ECO:0007669"/>
    <property type="project" value="TreeGrafter"/>
</dbReference>
<evidence type="ECO:0000313" key="5">
    <source>
        <dbReference type="Proteomes" id="UP000320216"/>
    </source>
</evidence>
<proteinExistence type="inferred from homology"/>
<dbReference type="KEGG" id="huw:FPZ11_00640"/>
<dbReference type="GO" id="GO:0005829">
    <property type="term" value="C:cytosol"/>
    <property type="evidence" value="ECO:0007669"/>
    <property type="project" value="TreeGrafter"/>
</dbReference>
<dbReference type="RefSeq" id="WP_146317500.1">
    <property type="nucleotide sequence ID" value="NZ_CP042305.1"/>
</dbReference>
<dbReference type="Proteomes" id="UP000320216">
    <property type="component" value="Chromosome"/>
</dbReference>
<dbReference type="CDD" id="cd02947">
    <property type="entry name" value="TRX_family"/>
    <property type="match status" value="1"/>
</dbReference>
<dbReference type="InterPro" id="IPR013766">
    <property type="entry name" value="Thioredoxin_domain"/>
</dbReference>
<dbReference type="PANTHER" id="PTHR45663:SF11">
    <property type="entry name" value="GEO12009P1"/>
    <property type="match status" value="1"/>
</dbReference>
<keyword evidence="2" id="KW-0676">Redox-active center</keyword>
<sequence>MNPVAALLVLVALVVVTTVLGLVWRARSGRIRAADGIRVSADELGDDVHFGDDATIVEFSTEFCGPCRIAERVLGGVAEKHDGVAFVDVDLAARPHLASRFGVVQTPTILLLDAAGGIRARISGVPRAADVEEQLATIAEETHVVVS</sequence>
<evidence type="ECO:0000259" key="3">
    <source>
        <dbReference type="PROSITE" id="PS51352"/>
    </source>
</evidence>
<dbReference type="PROSITE" id="PS51352">
    <property type="entry name" value="THIOREDOXIN_2"/>
    <property type="match status" value="1"/>
</dbReference>
<comment type="similarity">
    <text evidence="1">Belongs to the thioredoxin family.</text>
</comment>